<evidence type="ECO:0000256" key="1">
    <source>
        <dbReference type="SAM" id="MobiDB-lite"/>
    </source>
</evidence>
<proteinExistence type="predicted"/>
<protein>
    <submittedName>
        <fullName evidence="2">Uncharacterized protein</fullName>
    </submittedName>
</protein>
<dbReference type="Proteomes" id="UP001159364">
    <property type="component" value="Linkage Group LG09"/>
</dbReference>
<dbReference type="PANTHER" id="PTHR33257">
    <property type="entry name" value="OS05G0165500 PROTEIN"/>
    <property type="match status" value="1"/>
</dbReference>
<dbReference type="EMBL" id="JAIWQS010000009">
    <property type="protein sequence ID" value="KAJ8753793.1"/>
    <property type="molecule type" value="Genomic_DNA"/>
</dbReference>
<feature type="compositionally biased region" description="Low complexity" evidence="1">
    <location>
        <begin position="119"/>
        <end position="142"/>
    </location>
</feature>
<sequence>MFKATSPDLPFPRKSFRIKQEDDKFFSRTLSKETSIANPSFRVYYDGVSVAVPFVWESQPGTPKYSKFCEKTLPPLTPPPSSYFNTSTDHRPIKNKHSRSNLFHFLFPRIRLKKKSKALTSDTCPSSDSTLSPSPSSASSSWSSLISSSSLRFTSRKCHHRSRRSSFDSGAYSYEYPSSGSPTSTLCFGVGKWKRDGVLRRENPTFGH</sequence>
<reference evidence="2 3" key="1">
    <citation type="submission" date="2021-09" db="EMBL/GenBank/DDBJ databases">
        <title>Genomic insights and catalytic innovation underlie evolution of tropane alkaloids biosynthesis.</title>
        <authorList>
            <person name="Wang Y.-J."/>
            <person name="Tian T."/>
            <person name="Huang J.-P."/>
            <person name="Huang S.-X."/>
        </authorList>
    </citation>
    <scope>NUCLEOTIDE SEQUENCE [LARGE SCALE GENOMIC DNA]</scope>
    <source>
        <strain evidence="2">KIB-2018</strain>
        <tissue evidence="2">Leaf</tissue>
    </source>
</reference>
<dbReference type="PANTHER" id="PTHR33257:SF58">
    <property type="entry name" value="REJ DOMAIN-CONTAINING PROTEIN"/>
    <property type="match status" value="1"/>
</dbReference>
<feature type="region of interest" description="Disordered" evidence="1">
    <location>
        <begin position="118"/>
        <end position="142"/>
    </location>
</feature>
<dbReference type="AlphaFoldDB" id="A0AAV8SNL7"/>
<accession>A0AAV8SNL7</accession>
<comment type="caution">
    <text evidence="2">The sequence shown here is derived from an EMBL/GenBank/DDBJ whole genome shotgun (WGS) entry which is preliminary data.</text>
</comment>
<organism evidence="2 3">
    <name type="scientific">Erythroxylum novogranatense</name>
    <dbReference type="NCBI Taxonomy" id="1862640"/>
    <lineage>
        <taxon>Eukaryota</taxon>
        <taxon>Viridiplantae</taxon>
        <taxon>Streptophyta</taxon>
        <taxon>Embryophyta</taxon>
        <taxon>Tracheophyta</taxon>
        <taxon>Spermatophyta</taxon>
        <taxon>Magnoliopsida</taxon>
        <taxon>eudicotyledons</taxon>
        <taxon>Gunneridae</taxon>
        <taxon>Pentapetalae</taxon>
        <taxon>rosids</taxon>
        <taxon>fabids</taxon>
        <taxon>Malpighiales</taxon>
        <taxon>Erythroxylaceae</taxon>
        <taxon>Erythroxylum</taxon>
    </lineage>
</organism>
<keyword evidence="3" id="KW-1185">Reference proteome</keyword>
<evidence type="ECO:0000313" key="2">
    <source>
        <dbReference type="EMBL" id="KAJ8753793.1"/>
    </source>
</evidence>
<gene>
    <name evidence="2" type="ORF">K2173_000047</name>
</gene>
<evidence type="ECO:0000313" key="3">
    <source>
        <dbReference type="Proteomes" id="UP001159364"/>
    </source>
</evidence>
<name>A0AAV8SNL7_9ROSI</name>